<gene>
    <name evidence="2" type="ORF">MENT_LOCUS55316</name>
    <name evidence="3" type="ORF">MENT_LOCUS55321</name>
</gene>
<comment type="caution">
    <text evidence="3">The sequence shown here is derived from an EMBL/GenBank/DDBJ whole genome shotgun (WGS) entry which is preliminary data.</text>
</comment>
<dbReference type="Proteomes" id="UP000580250">
    <property type="component" value="Unassembled WGS sequence"/>
</dbReference>
<evidence type="ECO:0000313" key="4">
    <source>
        <dbReference type="Proteomes" id="UP000580250"/>
    </source>
</evidence>
<accession>A0A6V7XQZ9</accession>
<name>A0A6V7XQZ9_MELEN</name>
<evidence type="ECO:0000313" key="3">
    <source>
        <dbReference type="EMBL" id="CAD2201746.1"/>
    </source>
</evidence>
<dbReference type="AlphaFoldDB" id="A0A6V7XQZ9"/>
<evidence type="ECO:0000313" key="2">
    <source>
        <dbReference type="EMBL" id="CAD2201741.1"/>
    </source>
</evidence>
<dbReference type="InterPro" id="IPR055937">
    <property type="entry name" value="DUF7515"/>
</dbReference>
<dbReference type="EMBL" id="CAJEWN010002067">
    <property type="protein sequence ID" value="CAD2201746.1"/>
    <property type="molecule type" value="Genomic_DNA"/>
</dbReference>
<reference evidence="3 4" key="1">
    <citation type="submission" date="2020-08" db="EMBL/GenBank/DDBJ databases">
        <authorList>
            <person name="Koutsovoulos G."/>
            <person name="Danchin GJ E."/>
        </authorList>
    </citation>
    <scope>NUCLEOTIDE SEQUENCE [LARGE SCALE GENOMIC DNA]</scope>
</reference>
<evidence type="ECO:0000259" key="1">
    <source>
        <dbReference type="Pfam" id="PF24359"/>
    </source>
</evidence>
<dbReference type="EMBL" id="CAJEWN010002067">
    <property type="protein sequence ID" value="CAD2201741.1"/>
    <property type="molecule type" value="Genomic_DNA"/>
</dbReference>
<proteinExistence type="predicted"/>
<dbReference type="OrthoDB" id="5908366at2759"/>
<sequence>MELDKIEKISLKDFGQRLAALLHTKNGGYNSITELIDDFWDYNGFCPDNKAVLLGFASLQQLLKSKEMFEYVNVLTTTNEKGEVYLKYFFGNPGESWSLRKKILKIRKRIFLG</sequence>
<feature type="domain" description="DUF7515" evidence="1">
    <location>
        <begin position="10"/>
        <end position="85"/>
    </location>
</feature>
<organism evidence="3 4">
    <name type="scientific">Meloidogyne enterolobii</name>
    <name type="common">Root-knot nematode worm</name>
    <name type="synonym">Meloidogyne mayaguensis</name>
    <dbReference type="NCBI Taxonomy" id="390850"/>
    <lineage>
        <taxon>Eukaryota</taxon>
        <taxon>Metazoa</taxon>
        <taxon>Ecdysozoa</taxon>
        <taxon>Nematoda</taxon>
        <taxon>Chromadorea</taxon>
        <taxon>Rhabditida</taxon>
        <taxon>Tylenchina</taxon>
        <taxon>Tylenchomorpha</taxon>
        <taxon>Tylenchoidea</taxon>
        <taxon>Meloidogynidae</taxon>
        <taxon>Meloidogyninae</taxon>
        <taxon>Meloidogyne</taxon>
    </lineage>
</organism>
<protein>
    <recommendedName>
        <fullName evidence="1">DUF7515 domain-containing protein</fullName>
    </recommendedName>
</protein>
<dbReference type="Pfam" id="PF24359">
    <property type="entry name" value="DUF7515"/>
    <property type="match status" value="1"/>
</dbReference>